<dbReference type="Proteomes" id="UP000580250">
    <property type="component" value="Unassembled WGS sequence"/>
</dbReference>
<name>A0A6V7TU02_MELEN</name>
<proteinExistence type="predicted"/>
<dbReference type="AlphaFoldDB" id="A0A6V7TU02"/>
<protein>
    <submittedName>
        <fullName evidence="1">Uncharacterized protein</fullName>
    </submittedName>
</protein>
<comment type="caution">
    <text evidence="1">The sequence shown here is derived from an EMBL/GenBank/DDBJ whole genome shotgun (WGS) entry which is preliminary data.</text>
</comment>
<reference evidence="1 2" key="1">
    <citation type="submission" date="2020-08" db="EMBL/GenBank/DDBJ databases">
        <authorList>
            <person name="Koutsovoulos G."/>
            <person name="Danchin GJ E."/>
        </authorList>
    </citation>
    <scope>NUCLEOTIDE SEQUENCE [LARGE SCALE GENOMIC DNA]</scope>
</reference>
<organism evidence="1 2">
    <name type="scientific">Meloidogyne enterolobii</name>
    <name type="common">Root-knot nematode worm</name>
    <name type="synonym">Meloidogyne mayaguensis</name>
    <dbReference type="NCBI Taxonomy" id="390850"/>
    <lineage>
        <taxon>Eukaryota</taxon>
        <taxon>Metazoa</taxon>
        <taxon>Ecdysozoa</taxon>
        <taxon>Nematoda</taxon>
        <taxon>Chromadorea</taxon>
        <taxon>Rhabditida</taxon>
        <taxon>Tylenchina</taxon>
        <taxon>Tylenchomorpha</taxon>
        <taxon>Tylenchoidea</taxon>
        <taxon>Meloidogynidae</taxon>
        <taxon>Meloidogyninae</taxon>
        <taxon>Meloidogyne</taxon>
    </lineage>
</organism>
<dbReference type="EMBL" id="CAJEWN010000014">
    <property type="protein sequence ID" value="CAD2133866.1"/>
    <property type="molecule type" value="Genomic_DNA"/>
</dbReference>
<evidence type="ECO:0000313" key="1">
    <source>
        <dbReference type="EMBL" id="CAD2133866.1"/>
    </source>
</evidence>
<evidence type="ECO:0000313" key="2">
    <source>
        <dbReference type="Proteomes" id="UP000580250"/>
    </source>
</evidence>
<sequence length="45" mass="5722">MFLPFKLFYKRKEINFIFFEILYNLQWDLVTCQNFDLILIENFRP</sequence>
<gene>
    <name evidence="1" type="ORF">MENT_LOCUS4156</name>
</gene>
<accession>A0A6V7TU02</accession>